<evidence type="ECO:0000313" key="5">
    <source>
        <dbReference type="Proteomes" id="UP001321249"/>
    </source>
</evidence>
<proteinExistence type="predicted"/>
<keyword evidence="4" id="KW-1185">Reference proteome</keyword>
<gene>
    <name evidence="2" type="ORF">GKO46_05845</name>
    <name evidence="3" type="ORF">GKO48_14090</name>
</gene>
<keyword evidence="1" id="KW-0812">Transmembrane</keyword>
<dbReference type="AlphaFoldDB" id="A0AAJ6CW76"/>
<reference evidence="4 5" key="1">
    <citation type="submission" date="2019-11" db="EMBL/GenBank/DDBJ databases">
        <authorList>
            <person name="Cho J.-C."/>
        </authorList>
    </citation>
    <scope>NUCLEOTIDE SEQUENCE [LARGE SCALE GENOMIC DNA]</scope>
    <source>
        <strain evidence="3 4">JH1073</strain>
        <strain evidence="2 5">JH702</strain>
    </source>
</reference>
<dbReference type="Proteomes" id="UP001321249">
    <property type="component" value="Unassembled WGS sequence"/>
</dbReference>
<dbReference type="EMBL" id="WMBE01000002">
    <property type="protein sequence ID" value="MDG0866597.1"/>
    <property type="molecule type" value="Genomic_DNA"/>
</dbReference>
<evidence type="ECO:0000256" key="1">
    <source>
        <dbReference type="SAM" id="Phobius"/>
    </source>
</evidence>
<name>A0AAJ6CW76_9CHLR</name>
<dbReference type="Proteomes" id="UP001219901">
    <property type="component" value="Chromosome"/>
</dbReference>
<dbReference type="RefSeq" id="WP_342824150.1">
    <property type="nucleotide sequence ID" value="NZ_CP046146.1"/>
</dbReference>
<protein>
    <submittedName>
        <fullName evidence="3">Uncharacterized protein</fullName>
    </submittedName>
</protein>
<feature type="transmembrane region" description="Helical" evidence="1">
    <location>
        <begin position="7"/>
        <end position="24"/>
    </location>
</feature>
<accession>A0AAJ6CW76</accession>
<feature type="transmembrane region" description="Helical" evidence="1">
    <location>
        <begin position="44"/>
        <end position="66"/>
    </location>
</feature>
<evidence type="ECO:0000313" key="4">
    <source>
        <dbReference type="Proteomes" id="UP001219901"/>
    </source>
</evidence>
<organism evidence="3 4">
    <name type="scientific">Candidatus Lucifugimonas marina</name>
    <dbReference type="NCBI Taxonomy" id="3038979"/>
    <lineage>
        <taxon>Bacteria</taxon>
        <taxon>Bacillati</taxon>
        <taxon>Chloroflexota</taxon>
        <taxon>Dehalococcoidia</taxon>
        <taxon>SAR202 cluster</taxon>
        <taxon>Candidatus Lucifugimonadales</taxon>
        <taxon>Candidatus Lucifugimonadaceae</taxon>
        <taxon>Candidatus Lucifugimonas</taxon>
    </lineage>
</organism>
<reference evidence="4" key="3">
    <citation type="submission" date="2023-06" db="EMBL/GenBank/DDBJ databases">
        <title>Pangenomics reveal diversification of enzyme families and niche specialization in globally abundant SAR202 bacteria.</title>
        <authorList>
            <person name="Saw J.H.W."/>
        </authorList>
    </citation>
    <scope>NUCLEOTIDE SEQUENCE [LARGE SCALE GENOMIC DNA]</scope>
    <source>
        <strain evidence="4">JH1073</strain>
    </source>
</reference>
<evidence type="ECO:0000313" key="2">
    <source>
        <dbReference type="EMBL" id="MDG0866597.1"/>
    </source>
</evidence>
<keyword evidence="1" id="KW-1133">Transmembrane helix</keyword>
<dbReference type="EMBL" id="CP046147">
    <property type="protein sequence ID" value="WFG40685.1"/>
    <property type="molecule type" value="Genomic_DNA"/>
</dbReference>
<reference evidence="3" key="2">
    <citation type="journal article" date="2023" name="Nat. Commun.">
        <title>Cultivation of marine bacteria of the SAR202 clade.</title>
        <authorList>
            <person name="Lim Y."/>
            <person name="Seo J.H."/>
            <person name="Giovannoni S.J."/>
            <person name="Kang I."/>
            <person name="Cho J.C."/>
        </authorList>
    </citation>
    <scope>NUCLEOTIDE SEQUENCE</scope>
    <source>
        <strain evidence="3">JH1073</strain>
    </source>
</reference>
<keyword evidence="1" id="KW-0472">Membrane</keyword>
<evidence type="ECO:0000313" key="3">
    <source>
        <dbReference type="EMBL" id="WFG40685.1"/>
    </source>
</evidence>
<sequence>MKAIDRVWFWAVLAIAWMGLIYALSDRSGGSYESASEATSWLPFATTVAHIGLYFILSVFVLRTFVLMRPVSKGLIA</sequence>